<protein>
    <submittedName>
        <fullName evidence="3">Glycogen synthase</fullName>
        <ecNumber evidence="3">2.4.1.11</ecNumber>
    </submittedName>
</protein>
<dbReference type="InterPro" id="IPR001296">
    <property type="entry name" value="Glyco_trans_1"/>
</dbReference>
<dbReference type="CDD" id="cd03801">
    <property type="entry name" value="GT4_PimA-like"/>
    <property type="match status" value="1"/>
</dbReference>
<evidence type="ECO:0000313" key="3">
    <source>
        <dbReference type="EMBL" id="VYU19955.1"/>
    </source>
</evidence>
<keyword evidence="3" id="KW-0328">Glycosyltransferase</keyword>
<reference evidence="3" key="1">
    <citation type="submission" date="2019-11" db="EMBL/GenBank/DDBJ databases">
        <authorList>
            <person name="Feng L."/>
        </authorList>
    </citation>
    <scope>NUCLEOTIDE SEQUENCE</scope>
    <source>
        <strain evidence="3">SLutetiensisLFYP71</strain>
    </source>
</reference>
<dbReference type="GO" id="GO:0004373">
    <property type="term" value="F:alpha-1,4-glucan glucosyltransferase (UDP-glucose donor) activity"/>
    <property type="evidence" value="ECO:0007669"/>
    <property type="project" value="UniProtKB-EC"/>
</dbReference>
<dbReference type="Gene3D" id="3.40.50.2000">
    <property type="entry name" value="Glycogen Phosphorylase B"/>
    <property type="match status" value="2"/>
</dbReference>
<dbReference type="PANTHER" id="PTHR45947">
    <property type="entry name" value="SULFOQUINOVOSYL TRANSFERASE SQD2"/>
    <property type="match status" value="1"/>
</dbReference>
<dbReference type="PANTHER" id="PTHR45947:SF3">
    <property type="entry name" value="SULFOQUINOVOSYL TRANSFERASE SQD2"/>
    <property type="match status" value="1"/>
</dbReference>
<dbReference type="EC" id="2.4.1.11" evidence="3"/>
<name>A0A6N3CVK7_9STRE</name>
<accession>A0A6N3CVK7</accession>
<evidence type="ECO:0000259" key="2">
    <source>
        <dbReference type="Pfam" id="PF13439"/>
    </source>
</evidence>
<dbReference type="AlphaFoldDB" id="A0A6N3CVK7"/>
<dbReference type="InterPro" id="IPR050194">
    <property type="entry name" value="Glycosyltransferase_grp1"/>
</dbReference>
<dbReference type="SUPFAM" id="SSF53756">
    <property type="entry name" value="UDP-Glycosyltransferase/glycogen phosphorylase"/>
    <property type="match status" value="1"/>
</dbReference>
<dbReference type="InterPro" id="IPR028098">
    <property type="entry name" value="Glyco_trans_4-like_N"/>
</dbReference>
<dbReference type="Pfam" id="PF00534">
    <property type="entry name" value="Glycos_transf_1"/>
    <property type="match status" value="1"/>
</dbReference>
<dbReference type="RefSeq" id="WP_222846650.1">
    <property type="nucleotide sequence ID" value="NZ_CABIZE010000003.1"/>
</dbReference>
<evidence type="ECO:0000259" key="1">
    <source>
        <dbReference type="Pfam" id="PF00534"/>
    </source>
</evidence>
<dbReference type="Pfam" id="PF13439">
    <property type="entry name" value="Glyco_transf_4"/>
    <property type="match status" value="1"/>
</dbReference>
<proteinExistence type="predicted"/>
<keyword evidence="3" id="KW-0808">Transferase</keyword>
<gene>
    <name evidence="3" type="ORF">SLLFYP71_01723</name>
</gene>
<feature type="domain" description="Glycosyl transferase family 1" evidence="1">
    <location>
        <begin position="200"/>
        <end position="345"/>
    </location>
</feature>
<dbReference type="EMBL" id="CACRUI010000030">
    <property type="protein sequence ID" value="VYU19955.1"/>
    <property type="molecule type" value="Genomic_DNA"/>
</dbReference>
<organism evidence="3">
    <name type="scientific">Streptococcus lutetiensis</name>
    <dbReference type="NCBI Taxonomy" id="150055"/>
    <lineage>
        <taxon>Bacteria</taxon>
        <taxon>Bacillati</taxon>
        <taxon>Bacillota</taxon>
        <taxon>Bacilli</taxon>
        <taxon>Lactobacillales</taxon>
        <taxon>Streptococcaceae</taxon>
        <taxon>Streptococcus</taxon>
    </lineage>
</organism>
<sequence>MKKMAFVDLTNFYDWPMGGMLEYELSILKHLVKEYDVDIWGMAVDGKVNSSIDIDGKKYPIHIFGNVKNKRKLIPNYWRGLCIFNQKEFFDSNYDVVYAHTGSCLIAARSLKKAGTKLVYHQHGLNHRSDYSLMSLIQRPALKLAQKYADLVFVVSDTESVNLYSQEMKDKTDAKYVSIGSPVDLSCFDRKVIQKELDFKKNLPTKTYIYTGRLSAFKNVKTLIDAVYMYKNKVNENVTLVVAGSGDEWDAINKQIIELNLQNNVKMLGSVSHNEIYSLLEKADVFLTASGGEGVSVSVIEAYAAGLPVVCFNVPGLEKQVLNNVTGVIAEEKNAESFFKAMLEVDRKRFELSLNCLVEAQKYEAGKISKKIISEINSLF</sequence>
<feature type="domain" description="Glycosyltransferase subfamily 4-like N-terminal" evidence="2">
    <location>
        <begin position="18"/>
        <end position="159"/>
    </location>
</feature>